<name>A0A4R0XAH8_9BURK</name>
<accession>A0A4R0XAH8</accession>
<keyword evidence="2" id="KW-0805">Transcription regulation</keyword>
<evidence type="ECO:0000313" key="6">
    <source>
        <dbReference type="EMBL" id="TCG07154.1"/>
    </source>
</evidence>
<dbReference type="Gene3D" id="1.10.10.10">
    <property type="entry name" value="Winged helix-like DNA-binding domain superfamily/Winged helix DNA-binding domain"/>
    <property type="match status" value="1"/>
</dbReference>
<dbReference type="InterPro" id="IPR036390">
    <property type="entry name" value="WH_DNA-bd_sf"/>
</dbReference>
<dbReference type="Gene3D" id="3.40.190.10">
    <property type="entry name" value="Periplasmic binding protein-like II"/>
    <property type="match status" value="2"/>
</dbReference>
<evidence type="ECO:0000313" key="7">
    <source>
        <dbReference type="Proteomes" id="UP000294200"/>
    </source>
</evidence>
<protein>
    <submittedName>
        <fullName evidence="6">LysR family transcriptional regulator</fullName>
    </submittedName>
</protein>
<sequence>MDLESLKIFCVVAAELSITRAAARLGRVQSNVTTRIQQLEADVGVELFVRTGKRMSLSTAGECFLGYAQRLLALEEEARHVVTGGLDGGALRIGCMESTAASRLPVLLAGYHTRFPATRLEVTTGPSRQLLEQVRTGRLDCAFLALPPGIGDDATLEDMGLLAKSVWREELLLLLPPGESSVRRAADVQARSLAAFSQGCTYRAIAEERLGIADTTDWNVQEMGSYHAMIACVCAGACVALLPKSVLELAKAPQSLKTLHAGYAETCLIWRNDYDVPAFQNLAGQLRRI</sequence>
<evidence type="ECO:0000256" key="2">
    <source>
        <dbReference type="ARBA" id="ARBA00023015"/>
    </source>
</evidence>
<dbReference type="InterPro" id="IPR005119">
    <property type="entry name" value="LysR_subst-bd"/>
</dbReference>
<dbReference type="AlphaFoldDB" id="A0A4R0XAH8"/>
<dbReference type="PRINTS" id="PR00039">
    <property type="entry name" value="HTHLYSR"/>
</dbReference>
<keyword evidence="4" id="KW-0804">Transcription</keyword>
<dbReference type="SUPFAM" id="SSF53850">
    <property type="entry name" value="Periplasmic binding protein-like II"/>
    <property type="match status" value="1"/>
</dbReference>
<dbReference type="GO" id="GO:0000976">
    <property type="term" value="F:transcription cis-regulatory region binding"/>
    <property type="evidence" value="ECO:0007669"/>
    <property type="project" value="TreeGrafter"/>
</dbReference>
<evidence type="ECO:0000256" key="4">
    <source>
        <dbReference type="ARBA" id="ARBA00023163"/>
    </source>
</evidence>
<evidence type="ECO:0000256" key="3">
    <source>
        <dbReference type="ARBA" id="ARBA00023125"/>
    </source>
</evidence>
<dbReference type="InterPro" id="IPR000847">
    <property type="entry name" value="LysR_HTH_N"/>
</dbReference>
<feature type="domain" description="HTH lysR-type" evidence="5">
    <location>
        <begin position="1"/>
        <end position="58"/>
    </location>
</feature>
<reference evidence="6 7" key="1">
    <citation type="submission" date="2017-02" db="EMBL/GenBank/DDBJ databases">
        <title>Paraburkholderia sophoroidis sp. nov. and Paraburkholderia steynii sp. nov. rhizobial symbionts of the fynbos legume Hypocalyptus sophoroides.</title>
        <authorList>
            <person name="Steenkamp E.T."/>
            <person name="Beukes C.W."/>
            <person name="Van Zyl E."/>
            <person name="Avontuur J."/>
            <person name="Chan W.Y."/>
            <person name="Hassen A."/>
            <person name="Palmer M."/>
            <person name="Mthombeni L."/>
            <person name="Phalane F."/>
            <person name="Sereme K."/>
            <person name="Venter S.N."/>
        </authorList>
    </citation>
    <scope>NUCLEOTIDE SEQUENCE [LARGE SCALE GENOMIC DNA]</scope>
    <source>
        <strain evidence="6 7">HC1.1ba</strain>
    </source>
</reference>
<dbReference type="PROSITE" id="PS50931">
    <property type="entry name" value="HTH_LYSR"/>
    <property type="match status" value="1"/>
</dbReference>
<dbReference type="InterPro" id="IPR036388">
    <property type="entry name" value="WH-like_DNA-bd_sf"/>
</dbReference>
<comment type="similarity">
    <text evidence="1">Belongs to the LysR transcriptional regulatory family.</text>
</comment>
<evidence type="ECO:0000259" key="5">
    <source>
        <dbReference type="PROSITE" id="PS50931"/>
    </source>
</evidence>
<dbReference type="GO" id="GO:0003700">
    <property type="term" value="F:DNA-binding transcription factor activity"/>
    <property type="evidence" value="ECO:0007669"/>
    <property type="project" value="InterPro"/>
</dbReference>
<dbReference type="Pfam" id="PF00126">
    <property type="entry name" value="HTH_1"/>
    <property type="match status" value="1"/>
</dbReference>
<comment type="caution">
    <text evidence="6">The sequence shown here is derived from an EMBL/GenBank/DDBJ whole genome shotgun (WGS) entry which is preliminary data.</text>
</comment>
<organism evidence="6 7">
    <name type="scientific">Paraburkholderia steynii</name>
    <dbReference type="NCBI Taxonomy" id="1245441"/>
    <lineage>
        <taxon>Bacteria</taxon>
        <taxon>Pseudomonadati</taxon>
        <taxon>Pseudomonadota</taxon>
        <taxon>Betaproteobacteria</taxon>
        <taxon>Burkholderiales</taxon>
        <taxon>Burkholderiaceae</taxon>
        <taxon>Paraburkholderia</taxon>
    </lineage>
</organism>
<dbReference type="PANTHER" id="PTHR30126">
    <property type="entry name" value="HTH-TYPE TRANSCRIPTIONAL REGULATOR"/>
    <property type="match status" value="1"/>
</dbReference>
<proteinExistence type="inferred from homology"/>
<dbReference type="PANTHER" id="PTHR30126:SF40">
    <property type="entry name" value="HTH-TYPE TRANSCRIPTIONAL REGULATOR GLTR"/>
    <property type="match status" value="1"/>
</dbReference>
<dbReference type="SUPFAM" id="SSF46785">
    <property type="entry name" value="Winged helix' DNA-binding domain"/>
    <property type="match status" value="1"/>
</dbReference>
<dbReference type="FunFam" id="1.10.10.10:FF:000001">
    <property type="entry name" value="LysR family transcriptional regulator"/>
    <property type="match status" value="1"/>
</dbReference>
<keyword evidence="3" id="KW-0238">DNA-binding</keyword>
<dbReference type="Proteomes" id="UP000294200">
    <property type="component" value="Unassembled WGS sequence"/>
</dbReference>
<dbReference type="EMBL" id="MWML01000076">
    <property type="protein sequence ID" value="TCG07154.1"/>
    <property type="molecule type" value="Genomic_DNA"/>
</dbReference>
<dbReference type="Pfam" id="PF03466">
    <property type="entry name" value="LysR_substrate"/>
    <property type="match status" value="1"/>
</dbReference>
<gene>
    <name evidence="6" type="ORF">BZM27_21220</name>
</gene>
<keyword evidence="7" id="KW-1185">Reference proteome</keyword>
<evidence type="ECO:0000256" key="1">
    <source>
        <dbReference type="ARBA" id="ARBA00009437"/>
    </source>
</evidence>